<dbReference type="AlphaFoldDB" id="F4MZN9"/>
<evidence type="ECO:0008006" key="2">
    <source>
        <dbReference type="Google" id="ProtNLM"/>
    </source>
</evidence>
<organism evidence="1">
    <name type="scientific">Yersinia enterocolitica W22703</name>
    <dbReference type="NCBI Taxonomy" id="913028"/>
    <lineage>
        <taxon>Bacteria</taxon>
        <taxon>Pseudomonadati</taxon>
        <taxon>Pseudomonadota</taxon>
        <taxon>Gammaproteobacteria</taxon>
        <taxon>Enterobacterales</taxon>
        <taxon>Yersiniaceae</taxon>
        <taxon>Yersinia</taxon>
    </lineage>
</organism>
<name>F4MZN9_YEREN</name>
<evidence type="ECO:0000313" key="1">
    <source>
        <dbReference type="EMBL" id="CBX71297.1"/>
    </source>
</evidence>
<dbReference type="InterPro" id="IPR029032">
    <property type="entry name" value="AhpD-like"/>
</dbReference>
<accession>F4MZN9</accession>
<dbReference type="SUPFAM" id="SSF69118">
    <property type="entry name" value="AhpD-like"/>
    <property type="match status" value="1"/>
</dbReference>
<dbReference type="EMBL" id="FR718580">
    <property type="protein sequence ID" value="CBX71297.1"/>
    <property type="molecule type" value="Genomic_DNA"/>
</dbReference>
<protein>
    <recommendedName>
        <fullName evidence="2">Carboxymuconolactone decarboxylase-like domain-containing protein</fullName>
    </recommendedName>
</protein>
<gene>
    <name evidence="1" type="ORF">YEW_BZ08420</name>
</gene>
<dbReference type="PANTHER" id="PTHR35446">
    <property type="entry name" value="SI:CH211-175M2.5"/>
    <property type="match status" value="1"/>
</dbReference>
<reference evidence="1" key="1">
    <citation type="journal article" date="2011" name="BMC Genomics">
        <title>Shotgun sequencing of Yersinia enterocolitica strain W22703 (biotype 2, serotype O:9): genomic evidence for oscillation between invertebrates and mammals.</title>
        <authorList>
            <person name="Fuchs T.M."/>
            <person name="Brandt K."/>
            <person name="Starke M."/>
            <person name="Rattei T."/>
        </authorList>
    </citation>
    <scope>NUCLEOTIDE SEQUENCE</scope>
</reference>
<sequence>MSAYSAITAQLDNPDRVPTDWQEWVSLVSARINGSLYCLAHHQHNLQQLTEDSALLAALHTGVDQALAAQSTEQISHQLIAVTAELTRAPERFSHQHISPLRAMGLGDKQLLGIIFSAASAGWTNRLRHTLGQTV</sequence>
<dbReference type="PANTHER" id="PTHR35446:SF3">
    <property type="entry name" value="CMD DOMAIN-CONTAINING PROTEIN"/>
    <property type="match status" value="1"/>
</dbReference>
<proteinExistence type="predicted"/>
<dbReference type="Gene3D" id="1.20.1290.10">
    <property type="entry name" value="AhpD-like"/>
    <property type="match status" value="1"/>
</dbReference>